<dbReference type="PANTHER" id="PTHR46577">
    <property type="entry name" value="HTH-TYPE TRANSCRIPTIONAL REGULATORY PROTEIN GABR"/>
    <property type="match status" value="1"/>
</dbReference>
<evidence type="ECO:0000313" key="8">
    <source>
        <dbReference type="Proteomes" id="UP000580043"/>
    </source>
</evidence>
<dbReference type="CDD" id="cd07377">
    <property type="entry name" value="WHTH_GntR"/>
    <property type="match status" value="1"/>
</dbReference>
<dbReference type="InterPro" id="IPR004839">
    <property type="entry name" value="Aminotransferase_I/II_large"/>
</dbReference>
<keyword evidence="4" id="KW-0238">DNA-binding</keyword>
<dbReference type="RefSeq" id="WP_169148301.1">
    <property type="nucleotide sequence ID" value="NZ_JABBGA010000035.1"/>
</dbReference>
<evidence type="ECO:0000256" key="4">
    <source>
        <dbReference type="ARBA" id="ARBA00023125"/>
    </source>
</evidence>
<dbReference type="SUPFAM" id="SSF53383">
    <property type="entry name" value="PLP-dependent transferases"/>
    <property type="match status" value="1"/>
</dbReference>
<dbReference type="PANTHER" id="PTHR46577:SF2">
    <property type="entry name" value="TRANSCRIPTIONAL REGULATORY PROTEIN"/>
    <property type="match status" value="1"/>
</dbReference>
<accession>A0A848GH12</accession>
<dbReference type="Pfam" id="PF00155">
    <property type="entry name" value="Aminotran_1_2"/>
    <property type="match status" value="1"/>
</dbReference>
<dbReference type="InterPro" id="IPR015421">
    <property type="entry name" value="PyrdxlP-dep_Trfase_major"/>
</dbReference>
<dbReference type="InterPro" id="IPR036390">
    <property type="entry name" value="WH_DNA-bd_sf"/>
</dbReference>
<dbReference type="GO" id="GO:0003700">
    <property type="term" value="F:DNA-binding transcription factor activity"/>
    <property type="evidence" value="ECO:0007669"/>
    <property type="project" value="InterPro"/>
</dbReference>
<keyword evidence="5" id="KW-0804">Transcription</keyword>
<keyword evidence="3" id="KW-0805">Transcription regulation</keyword>
<dbReference type="GO" id="GO:0030170">
    <property type="term" value="F:pyridoxal phosphate binding"/>
    <property type="evidence" value="ECO:0007669"/>
    <property type="project" value="InterPro"/>
</dbReference>
<evidence type="ECO:0000256" key="2">
    <source>
        <dbReference type="ARBA" id="ARBA00022898"/>
    </source>
</evidence>
<dbReference type="InterPro" id="IPR036388">
    <property type="entry name" value="WH-like_DNA-bd_sf"/>
</dbReference>
<evidence type="ECO:0000313" key="7">
    <source>
        <dbReference type="EMBL" id="NML28781.1"/>
    </source>
</evidence>
<dbReference type="Proteomes" id="UP000580043">
    <property type="component" value="Unassembled WGS sequence"/>
</dbReference>
<dbReference type="SUPFAM" id="SSF46785">
    <property type="entry name" value="Winged helix' DNA-binding domain"/>
    <property type="match status" value="1"/>
</dbReference>
<dbReference type="Gene3D" id="3.40.640.10">
    <property type="entry name" value="Type I PLP-dependent aspartate aminotransferase-like (Major domain)"/>
    <property type="match status" value="1"/>
</dbReference>
<comment type="caution">
    <text evidence="7">The sequence shown here is derived from an EMBL/GenBank/DDBJ whole genome shotgun (WGS) entry which is preliminary data.</text>
</comment>
<dbReference type="AlphaFoldDB" id="A0A848GH12"/>
<evidence type="ECO:0000259" key="6">
    <source>
        <dbReference type="PROSITE" id="PS50949"/>
    </source>
</evidence>
<dbReference type="PROSITE" id="PS50949">
    <property type="entry name" value="HTH_GNTR"/>
    <property type="match status" value="1"/>
</dbReference>
<keyword evidence="2" id="KW-0663">Pyridoxal phosphate</keyword>
<keyword evidence="7" id="KW-0032">Aminotransferase</keyword>
<dbReference type="EMBL" id="JABBGA010000035">
    <property type="protein sequence ID" value="NML28781.1"/>
    <property type="molecule type" value="Genomic_DNA"/>
</dbReference>
<dbReference type="InterPro" id="IPR000524">
    <property type="entry name" value="Tscrpt_reg_HTH_GntR"/>
</dbReference>
<organism evidence="7 8">
    <name type="scientific">Zoogloea dura</name>
    <dbReference type="NCBI Taxonomy" id="2728840"/>
    <lineage>
        <taxon>Bacteria</taxon>
        <taxon>Pseudomonadati</taxon>
        <taxon>Pseudomonadota</taxon>
        <taxon>Betaproteobacteria</taxon>
        <taxon>Rhodocyclales</taxon>
        <taxon>Zoogloeaceae</taxon>
        <taxon>Zoogloea</taxon>
    </lineage>
</organism>
<dbReference type="SMART" id="SM00345">
    <property type="entry name" value="HTH_GNTR"/>
    <property type="match status" value="1"/>
</dbReference>
<keyword evidence="7" id="KW-0808">Transferase</keyword>
<protein>
    <submittedName>
        <fullName evidence="7">PLP-dependent aminotransferase family protein</fullName>
    </submittedName>
</protein>
<comment type="similarity">
    <text evidence="1">In the C-terminal section; belongs to the class-I pyridoxal-phosphate-dependent aminotransferase family.</text>
</comment>
<evidence type="ECO:0000256" key="3">
    <source>
        <dbReference type="ARBA" id="ARBA00023015"/>
    </source>
</evidence>
<dbReference type="InterPro" id="IPR051446">
    <property type="entry name" value="HTH_trans_reg/aminotransferase"/>
</dbReference>
<dbReference type="CDD" id="cd00609">
    <property type="entry name" value="AAT_like"/>
    <property type="match status" value="1"/>
</dbReference>
<evidence type="ECO:0000256" key="5">
    <source>
        <dbReference type="ARBA" id="ARBA00023163"/>
    </source>
</evidence>
<dbReference type="Pfam" id="PF00392">
    <property type="entry name" value="GntR"/>
    <property type="match status" value="1"/>
</dbReference>
<gene>
    <name evidence="7" type="ORF">HHL15_23790</name>
</gene>
<name>A0A848GH12_9RHOO</name>
<dbReference type="Gene3D" id="3.90.1150.10">
    <property type="entry name" value="Aspartate Aminotransferase, domain 1"/>
    <property type="match status" value="1"/>
</dbReference>
<dbReference type="GO" id="GO:0003677">
    <property type="term" value="F:DNA binding"/>
    <property type="evidence" value="ECO:0007669"/>
    <property type="project" value="UniProtKB-KW"/>
</dbReference>
<dbReference type="InterPro" id="IPR015422">
    <property type="entry name" value="PyrdxlP-dep_Trfase_small"/>
</dbReference>
<keyword evidence="8" id="KW-1185">Reference proteome</keyword>
<proteinExistence type="inferred from homology"/>
<sequence length="487" mass="53213">MLQITLSPDLPTPLVDQIVQAIRNRIDDRVLRPGARLPPIRQFAEQYGVSRFTVVEAYDRLVALGHLQSRRGSGFYVASRALPAPSARPGDVIERAIDATWLMREMAVDGPDRILAGAGSLPAEWLDEAGVLRALRALTRRKDLRPVSYGSPQGYAPLRAQLQVRLAEIGIGATAGQIVLTYGIHQALDIVCRYFLKPGDCVLVDDPGYWNLFGNLRLYGVALVGVPRTPEGPDVRALEALLAEHQPRLFFTHSVLHNPTGCNLSPANAFRILQLAEKHDFMVVEDDIYGDLAPNAATRLASLDQLSRVIYTGSFSKTLSGNLRVGFLACRPDLAHLLTDVKIVSMMSSAELSEQLIHQLLTDGPYRKLLERLKGRLVEATGRSLRMLERVGLQADPEPAGGVFVWARIPGLTDSSELARLAARENIVLAPGSVFRPQGQPSGYLRFNVGFSDDPRLERFLARALDAGLTANGGEVPTQSHPPAQPG</sequence>
<feature type="domain" description="HTH gntR-type" evidence="6">
    <location>
        <begin position="12"/>
        <end position="80"/>
    </location>
</feature>
<reference evidence="7 8" key="1">
    <citation type="submission" date="2020-04" db="EMBL/GenBank/DDBJ databases">
        <title>Zoogloea sp. G-4-1-14 isolated from soil.</title>
        <authorList>
            <person name="Dahal R.H."/>
        </authorList>
    </citation>
    <scope>NUCLEOTIDE SEQUENCE [LARGE SCALE GENOMIC DNA]</scope>
    <source>
        <strain evidence="7 8">G-4-1-14</strain>
    </source>
</reference>
<dbReference type="InterPro" id="IPR015424">
    <property type="entry name" value="PyrdxlP-dep_Trfase"/>
</dbReference>
<evidence type="ECO:0000256" key="1">
    <source>
        <dbReference type="ARBA" id="ARBA00005384"/>
    </source>
</evidence>
<dbReference type="Gene3D" id="1.10.10.10">
    <property type="entry name" value="Winged helix-like DNA-binding domain superfamily/Winged helix DNA-binding domain"/>
    <property type="match status" value="1"/>
</dbReference>
<dbReference type="GO" id="GO:0008483">
    <property type="term" value="F:transaminase activity"/>
    <property type="evidence" value="ECO:0007669"/>
    <property type="project" value="UniProtKB-KW"/>
</dbReference>